<accession>A0ACB8XLW4</accession>
<sequence length="475" mass="52016">MRVVMKLNMQRKGNIAEAPSRHVVRTSQVKKSTNRQRGPAQKASGVLPFSATAILGHELSVSEPCIGTRKEATPLELKHGQVDPLTKIKLQLFPVNEVTRIGLEKDGLNPFLELTLRARKKISSVIKHIHIKWGGSSIAIGETMLLPYDALLRDRAMSRRWTSKDTVISAGDVYRAVGSPAIFRLSYGWFSDHEPQSEPPRVPATTVSHNCIESHSMQKKIETTEERKSLDATSEVAVTEHVDTGVKMGHSHEWSISPWDDDITNLRMGGLLSEASGPGRISNIESKSNFPPIYLSTDISVGGLLSEASMQEKLRSNEQAPIRWDDSLTALSIGGLLSEASLQAKFDKSDPKSSEQDVVGPPPAFISDSFDAFISSQVKSNPQMAKPSSLDSRSSILDAEETCHAFSFRKFSSSSKNVRVSARASQDLNSNSFGFPDLLEANKQTVHSEDTSCPDPKTELFPLPHQCGEDSTALG</sequence>
<evidence type="ECO:0000313" key="2">
    <source>
        <dbReference type="Proteomes" id="UP001055879"/>
    </source>
</evidence>
<name>A0ACB8XLW4_ARCLA</name>
<dbReference type="EMBL" id="CM042062">
    <property type="protein sequence ID" value="KAI3669206.1"/>
    <property type="molecule type" value="Genomic_DNA"/>
</dbReference>
<keyword evidence="2" id="KW-1185">Reference proteome</keyword>
<gene>
    <name evidence="1" type="ORF">L6452_40433</name>
</gene>
<dbReference type="Proteomes" id="UP001055879">
    <property type="component" value="Linkage Group LG16"/>
</dbReference>
<protein>
    <submittedName>
        <fullName evidence="1">Uncharacterized protein</fullName>
    </submittedName>
</protein>
<organism evidence="1 2">
    <name type="scientific">Arctium lappa</name>
    <name type="common">Greater burdock</name>
    <name type="synonym">Lappa major</name>
    <dbReference type="NCBI Taxonomy" id="4217"/>
    <lineage>
        <taxon>Eukaryota</taxon>
        <taxon>Viridiplantae</taxon>
        <taxon>Streptophyta</taxon>
        <taxon>Embryophyta</taxon>
        <taxon>Tracheophyta</taxon>
        <taxon>Spermatophyta</taxon>
        <taxon>Magnoliopsida</taxon>
        <taxon>eudicotyledons</taxon>
        <taxon>Gunneridae</taxon>
        <taxon>Pentapetalae</taxon>
        <taxon>asterids</taxon>
        <taxon>campanulids</taxon>
        <taxon>Asterales</taxon>
        <taxon>Asteraceae</taxon>
        <taxon>Carduoideae</taxon>
        <taxon>Cardueae</taxon>
        <taxon>Arctiinae</taxon>
        <taxon>Arctium</taxon>
    </lineage>
</organism>
<reference evidence="2" key="1">
    <citation type="journal article" date="2022" name="Mol. Ecol. Resour.">
        <title>The genomes of chicory, endive, great burdock and yacon provide insights into Asteraceae palaeo-polyploidization history and plant inulin production.</title>
        <authorList>
            <person name="Fan W."/>
            <person name="Wang S."/>
            <person name="Wang H."/>
            <person name="Wang A."/>
            <person name="Jiang F."/>
            <person name="Liu H."/>
            <person name="Zhao H."/>
            <person name="Xu D."/>
            <person name="Zhang Y."/>
        </authorList>
    </citation>
    <scope>NUCLEOTIDE SEQUENCE [LARGE SCALE GENOMIC DNA]</scope>
    <source>
        <strain evidence="2">cv. Niubang</strain>
    </source>
</reference>
<reference evidence="1 2" key="2">
    <citation type="journal article" date="2022" name="Mol. Ecol. Resour.">
        <title>The genomes of chicory, endive, great burdock and yacon provide insights into Asteraceae paleo-polyploidization history and plant inulin production.</title>
        <authorList>
            <person name="Fan W."/>
            <person name="Wang S."/>
            <person name="Wang H."/>
            <person name="Wang A."/>
            <person name="Jiang F."/>
            <person name="Liu H."/>
            <person name="Zhao H."/>
            <person name="Xu D."/>
            <person name="Zhang Y."/>
        </authorList>
    </citation>
    <scope>NUCLEOTIDE SEQUENCE [LARGE SCALE GENOMIC DNA]</scope>
    <source>
        <strain evidence="2">cv. Niubang</strain>
    </source>
</reference>
<comment type="caution">
    <text evidence="1">The sequence shown here is derived from an EMBL/GenBank/DDBJ whole genome shotgun (WGS) entry which is preliminary data.</text>
</comment>
<evidence type="ECO:0000313" key="1">
    <source>
        <dbReference type="EMBL" id="KAI3669206.1"/>
    </source>
</evidence>
<proteinExistence type="predicted"/>